<dbReference type="AlphaFoldDB" id="A0A8H7NDT1"/>
<organism evidence="2 3">
    <name type="scientific">Bionectria ochroleuca</name>
    <name type="common">Gliocladium roseum</name>
    <dbReference type="NCBI Taxonomy" id="29856"/>
    <lineage>
        <taxon>Eukaryota</taxon>
        <taxon>Fungi</taxon>
        <taxon>Dikarya</taxon>
        <taxon>Ascomycota</taxon>
        <taxon>Pezizomycotina</taxon>
        <taxon>Sordariomycetes</taxon>
        <taxon>Hypocreomycetidae</taxon>
        <taxon>Hypocreales</taxon>
        <taxon>Bionectriaceae</taxon>
        <taxon>Clonostachys</taxon>
    </lineage>
</organism>
<dbReference type="EMBL" id="JADCTT010000004">
    <property type="protein sequence ID" value="KAF9754034.1"/>
    <property type="molecule type" value="Genomic_DNA"/>
</dbReference>
<dbReference type="Proteomes" id="UP000616885">
    <property type="component" value="Unassembled WGS sequence"/>
</dbReference>
<proteinExistence type="predicted"/>
<evidence type="ECO:0000256" key="1">
    <source>
        <dbReference type="SAM" id="MobiDB-lite"/>
    </source>
</evidence>
<evidence type="ECO:0000313" key="2">
    <source>
        <dbReference type="EMBL" id="KAF9754034.1"/>
    </source>
</evidence>
<accession>A0A8H7NDT1</accession>
<sequence length="217" mass="24060">MQRMISRHNCQDARAGNGGEGASFSKGEIRPPMTSVAKIYDTGQGTSLWVGPWTQTWDNVLEFKAQRTRPFIPWLSAQVEELSGSIDLTIAMSACSGFSSPVRHEQQQRALDAMTLVRGASPEKMEKISPVPAPRKGTIKKYLSLQLCPIRISCPWVWHTTWLAASKSLLRPDVYRVSSLSLNLPLPSSLSFFVLSESRRPSRRGKWTASLAAATNN</sequence>
<reference evidence="2" key="1">
    <citation type="submission" date="2020-10" db="EMBL/GenBank/DDBJ databases">
        <title>High-Quality Genome Resource of Clonostachys rosea strain S41 by Oxford Nanopore Long-Read Sequencing.</title>
        <authorList>
            <person name="Wang H."/>
        </authorList>
    </citation>
    <scope>NUCLEOTIDE SEQUENCE</scope>
    <source>
        <strain evidence="2">S41</strain>
    </source>
</reference>
<comment type="caution">
    <text evidence="2">The sequence shown here is derived from an EMBL/GenBank/DDBJ whole genome shotgun (WGS) entry which is preliminary data.</text>
</comment>
<name>A0A8H7NDT1_BIOOC</name>
<feature type="region of interest" description="Disordered" evidence="1">
    <location>
        <begin position="1"/>
        <end position="29"/>
    </location>
</feature>
<gene>
    <name evidence="2" type="ORF">IM811_012792</name>
</gene>
<evidence type="ECO:0000313" key="3">
    <source>
        <dbReference type="Proteomes" id="UP000616885"/>
    </source>
</evidence>
<protein>
    <submittedName>
        <fullName evidence="2">Uncharacterized protein</fullName>
    </submittedName>
</protein>